<dbReference type="GO" id="GO:0009380">
    <property type="term" value="C:excinuclease repair complex"/>
    <property type="evidence" value="ECO:0007669"/>
    <property type="project" value="InterPro"/>
</dbReference>
<comment type="function">
    <text evidence="7">The UvrABC repair system catalyzes the recognition and processing of DNA lesions. UvrC both incises the 5' and 3' sides of the lesion. The N-terminal half is responsible for the 3' incision and the C-terminal half is responsible for the 5' incision.</text>
</comment>
<feature type="domain" description="GIY-YIG" evidence="9">
    <location>
        <begin position="12"/>
        <end position="89"/>
    </location>
</feature>
<keyword evidence="1 7" id="KW-0963">Cytoplasm</keyword>
<dbReference type="InterPro" id="IPR047296">
    <property type="entry name" value="GIY-YIG_UvrC_Cho"/>
</dbReference>
<dbReference type="Pfam" id="PF08459">
    <property type="entry name" value="UvrC_RNaseH_dom"/>
    <property type="match status" value="1"/>
</dbReference>
<dbReference type="EMBL" id="CP001145">
    <property type="protein sequence ID" value="ACI17387.1"/>
    <property type="molecule type" value="Genomic_DNA"/>
</dbReference>
<dbReference type="HAMAP" id="MF_00203">
    <property type="entry name" value="UvrC"/>
    <property type="match status" value="1"/>
</dbReference>
<dbReference type="SMART" id="SM00465">
    <property type="entry name" value="GIYc"/>
    <property type="match status" value="1"/>
</dbReference>
<dbReference type="GO" id="GO:0005737">
    <property type="term" value="C:cytoplasm"/>
    <property type="evidence" value="ECO:0007669"/>
    <property type="project" value="UniProtKB-SubCell"/>
</dbReference>
<dbReference type="InterPro" id="IPR035901">
    <property type="entry name" value="GIY-YIG_endonuc_sf"/>
</dbReference>
<dbReference type="Gene3D" id="3.40.1440.10">
    <property type="entry name" value="GIY-YIG endonuclease"/>
    <property type="match status" value="1"/>
</dbReference>
<keyword evidence="5 7" id="KW-0234">DNA repair</keyword>
<evidence type="ECO:0000256" key="6">
    <source>
        <dbReference type="ARBA" id="ARBA00023236"/>
    </source>
</evidence>
<gene>
    <name evidence="7 11" type="primary">uvrC</name>
    <name evidence="11" type="ordered locus">COPRO5265_1220</name>
</gene>
<reference evidence="12" key="1">
    <citation type="submission" date="2008-08" db="EMBL/GenBank/DDBJ databases">
        <title>The complete genome sequence of Coprothermobacter proteolyticus strain ATCC 5245 / DSM 5265 / BT.</title>
        <authorList>
            <person name="Dodson R.J."/>
            <person name="Durkin A.S."/>
            <person name="Wu M."/>
            <person name="Eisen J."/>
            <person name="Sutton G."/>
        </authorList>
    </citation>
    <scope>NUCLEOTIDE SEQUENCE [LARGE SCALE GENOMIC DNA]</scope>
    <source>
        <strain evidence="12">ATCC 35245 / DSM 5265 / OCM 4 / BT</strain>
    </source>
</reference>
<protein>
    <recommendedName>
        <fullName evidence="7">UvrABC system protein C</fullName>
        <shortName evidence="7">Protein UvrC</shortName>
    </recommendedName>
    <alternativeName>
        <fullName evidence="7">Excinuclease ABC subunit C</fullName>
    </alternativeName>
</protein>
<dbReference type="PROSITE" id="PS50151">
    <property type="entry name" value="UVR"/>
    <property type="match status" value="1"/>
</dbReference>
<accession>B5Y9S9</accession>
<evidence type="ECO:0000256" key="3">
    <source>
        <dbReference type="ARBA" id="ARBA00022769"/>
    </source>
</evidence>
<dbReference type="Pfam" id="PF14520">
    <property type="entry name" value="HHH_5"/>
    <property type="match status" value="1"/>
</dbReference>
<evidence type="ECO:0000313" key="11">
    <source>
        <dbReference type="EMBL" id="ACI17387.1"/>
    </source>
</evidence>
<comment type="subunit">
    <text evidence="7">Interacts with UvrB in an incision complex.</text>
</comment>
<dbReference type="GO" id="GO:0009381">
    <property type="term" value="F:excinuclease ABC activity"/>
    <property type="evidence" value="ECO:0007669"/>
    <property type="project" value="UniProtKB-UniRule"/>
</dbReference>
<dbReference type="HOGENOM" id="CLU_014841_3_0_9"/>
<keyword evidence="3 7" id="KW-0228">DNA excision</keyword>
<organism evidence="11 12">
    <name type="scientific">Coprothermobacter proteolyticus (strain ATCC 35245 / DSM 5265 / OCM 4 / BT)</name>
    <dbReference type="NCBI Taxonomy" id="309798"/>
    <lineage>
        <taxon>Bacteria</taxon>
        <taxon>Pseudomonadati</taxon>
        <taxon>Coprothermobacterota</taxon>
        <taxon>Coprothermobacteria</taxon>
        <taxon>Coprothermobacterales</taxon>
        <taxon>Coprothermobacteraceae</taxon>
        <taxon>Coprothermobacter</taxon>
    </lineage>
</organism>
<keyword evidence="12" id="KW-1185">Reference proteome</keyword>
<dbReference type="GO" id="GO:0003677">
    <property type="term" value="F:DNA binding"/>
    <property type="evidence" value="ECO:0007669"/>
    <property type="project" value="UniProtKB-UniRule"/>
</dbReference>
<dbReference type="Proteomes" id="UP000001732">
    <property type="component" value="Chromosome"/>
</dbReference>
<keyword evidence="2 7" id="KW-0227">DNA damage</keyword>
<evidence type="ECO:0000256" key="2">
    <source>
        <dbReference type="ARBA" id="ARBA00022763"/>
    </source>
</evidence>
<keyword evidence="6 7" id="KW-0742">SOS response</keyword>
<evidence type="ECO:0000259" key="8">
    <source>
        <dbReference type="PROSITE" id="PS50151"/>
    </source>
</evidence>
<keyword evidence="4 7" id="KW-0267">Excision nuclease</keyword>
<dbReference type="GO" id="GO:0009432">
    <property type="term" value="P:SOS response"/>
    <property type="evidence" value="ECO:0007669"/>
    <property type="project" value="UniProtKB-UniRule"/>
</dbReference>
<dbReference type="OrthoDB" id="9804933at2"/>
<dbReference type="GO" id="GO:0006289">
    <property type="term" value="P:nucleotide-excision repair"/>
    <property type="evidence" value="ECO:0007669"/>
    <property type="project" value="UniProtKB-UniRule"/>
</dbReference>
<dbReference type="PANTHER" id="PTHR30562">
    <property type="entry name" value="UVRC/OXIDOREDUCTASE"/>
    <property type="match status" value="1"/>
</dbReference>
<dbReference type="InterPro" id="IPR010994">
    <property type="entry name" value="RuvA_2-like"/>
</dbReference>
<dbReference type="Gene3D" id="1.10.150.20">
    <property type="entry name" value="5' to 3' exonuclease, C-terminal subdomain"/>
    <property type="match status" value="1"/>
</dbReference>
<dbReference type="Gene3D" id="3.30.420.340">
    <property type="entry name" value="UvrC, RNAse H endonuclease domain"/>
    <property type="match status" value="1"/>
</dbReference>
<dbReference type="PANTHER" id="PTHR30562:SF1">
    <property type="entry name" value="UVRABC SYSTEM PROTEIN C"/>
    <property type="match status" value="1"/>
</dbReference>
<dbReference type="InterPro" id="IPR000305">
    <property type="entry name" value="GIY-YIG_endonuc"/>
</dbReference>
<dbReference type="SUPFAM" id="SSF47781">
    <property type="entry name" value="RuvA domain 2-like"/>
    <property type="match status" value="1"/>
</dbReference>
<evidence type="ECO:0000256" key="5">
    <source>
        <dbReference type="ARBA" id="ARBA00023204"/>
    </source>
</evidence>
<evidence type="ECO:0000256" key="7">
    <source>
        <dbReference type="HAMAP-Rule" id="MF_00203"/>
    </source>
</evidence>
<dbReference type="STRING" id="309798.COPRO5265_1220"/>
<comment type="subcellular location">
    <subcellularLocation>
        <location evidence="7">Cytoplasm</location>
    </subcellularLocation>
</comment>
<dbReference type="SUPFAM" id="SSF82771">
    <property type="entry name" value="GIY-YIG endonuclease"/>
    <property type="match status" value="1"/>
</dbReference>
<dbReference type="InterPro" id="IPR038476">
    <property type="entry name" value="UvrC_RNase_H_dom_sf"/>
</dbReference>
<evidence type="ECO:0000313" key="12">
    <source>
        <dbReference type="Proteomes" id="UP000001732"/>
    </source>
</evidence>
<feature type="domain" description="UVR" evidence="8">
    <location>
        <begin position="211"/>
        <end position="246"/>
    </location>
</feature>
<dbReference type="CDD" id="cd10434">
    <property type="entry name" value="GIY-YIG_UvrC_Cho"/>
    <property type="match status" value="1"/>
</dbReference>
<dbReference type="Pfam" id="PF02151">
    <property type="entry name" value="UVR"/>
    <property type="match status" value="1"/>
</dbReference>
<dbReference type="SUPFAM" id="SSF46600">
    <property type="entry name" value="C-terminal UvrC-binding domain of UvrB"/>
    <property type="match status" value="1"/>
</dbReference>
<evidence type="ECO:0000259" key="10">
    <source>
        <dbReference type="PROSITE" id="PS50165"/>
    </source>
</evidence>
<evidence type="ECO:0000259" key="9">
    <source>
        <dbReference type="PROSITE" id="PS50164"/>
    </source>
</evidence>
<dbReference type="FunFam" id="3.40.1440.10:FF:000001">
    <property type="entry name" value="UvrABC system protein C"/>
    <property type="match status" value="1"/>
</dbReference>
<dbReference type="InterPro" id="IPR001162">
    <property type="entry name" value="UvrC_RNase_H_dom"/>
</dbReference>
<dbReference type="InterPro" id="IPR050066">
    <property type="entry name" value="UvrABC_protein_C"/>
</dbReference>
<dbReference type="InterPro" id="IPR001943">
    <property type="entry name" value="UVR_dom"/>
</dbReference>
<reference evidence="11 12" key="2">
    <citation type="journal article" date="2014" name="Genome Announc.">
        <title>Complete Genome Sequence of Coprothermobacter proteolyticus DSM 5265.</title>
        <authorList>
            <person name="Alexiev A."/>
            <person name="Coil D.A."/>
            <person name="Badger J.H."/>
            <person name="Enticknap J."/>
            <person name="Ward N."/>
            <person name="Robb F.T."/>
            <person name="Eisen J.A."/>
        </authorList>
    </citation>
    <scope>NUCLEOTIDE SEQUENCE [LARGE SCALE GENOMIC DNA]</scope>
    <source>
        <strain evidence="12">ATCC 35245 / DSM 5265 / OCM 4 / BT</strain>
    </source>
</reference>
<evidence type="ECO:0000256" key="1">
    <source>
        <dbReference type="ARBA" id="ARBA00022490"/>
    </source>
</evidence>
<sequence>MTLRESIEQAPHSPGVYLFYGNSGQVIYVGKASDLHNRLADYARSQPGQKEHLIMSNASKVSWIIVANERQSLELEETLIKKYAPPYNVLLKDGKGYSYLRIDLSQEYPAVEIVRIKQRKPKPGQLLFGPFVPLRVPDMPGKVRGDLKNLIQIAEEVFGIRSCKGPLKRRMRPCVYYEIGRCSGPCIGKISPEEYKDRVQLFIKFLKGDTKEVENRLTKMMKEEAENLNFERAAELRDLLYTVKRIGMQREANVDGSADLIAFALKEDQASGFVVSVRDGMITNVFGLKYSSGATIEPSEVMESFFRDYVRLYHEQGVLAYVNGAVAETLKPLGSLHGVQVEAVPDHWKALLRVAEENAESILERDEGTERIKRGLLRIKEVLRLEHIPTRIEGFDMAQLFGSERVGGKVAYVNGQFYTPWYRHYRIKGSYKDDFSFMYEVLIRRLQDEKTGLPDLMLIDGGRQHLAVVEKAMEQLGVTVPAVAIAKPDDRLFVSWKEDPIYLPPEDVGKQVLQTIRNEAHRWVNSYHRKLREDFGDILLGVPGIGKARRRKLIETFGGMVGLQAASIEELTVKGGLPPKVAQQLYRALHPEDVG</sequence>
<dbReference type="InterPro" id="IPR004791">
    <property type="entry name" value="UvrC"/>
</dbReference>
<dbReference type="InterPro" id="IPR036876">
    <property type="entry name" value="UVR_dom_sf"/>
</dbReference>
<dbReference type="PROSITE" id="PS50164">
    <property type="entry name" value="GIY_YIG"/>
    <property type="match status" value="1"/>
</dbReference>
<dbReference type="RefSeq" id="WP_012544039.1">
    <property type="nucleotide sequence ID" value="NC_011295.1"/>
</dbReference>
<dbReference type="KEGG" id="cpo:COPRO5265_1220"/>
<comment type="similarity">
    <text evidence="7">Belongs to the UvrC family.</text>
</comment>
<dbReference type="Gene3D" id="4.10.860.10">
    <property type="entry name" value="UVR domain"/>
    <property type="match status" value="1"/>
</dbReference>
<dbReference type="eggNOG" id="COG0322">
    <property type="taxonomic scope" value="Bacteria"/>
</dbReference>
<dbReference type="PROSITE" id="PS50165">
    <property type="entry name" value="UVRC"/>
    <property type="match status" value="1"/>
</dbReference>
<dbReference type="NCBIfam" id="TIGR00194">
    <property type="entry name" value="uvrC"/>
    <property type="match status" value="1"/>
</dbReference>
<evidence type="ECO:0000256" key="4">
    <source>
        <dbReference type="ARBA" id="ARBA00022881"/>
    </source>
</evidence>
<name>B5Y9S9_COPPD</name>
<proteinExistence type="inferred from homology"/>
<dbReference type="AlphaFoldDB" id="B5Y9S9"/>
<dbReference type="Pfam" id="PF01541">
    <property type="entry name" value="GIY-YIG"/>
    <property type="match status" value="1"/>
</dbReference>
<feature type="domain" description="UvrC family homology region profile" evidence="10">
    <location>
        <begin position="286"/>
        <end position="473"/>
    </location>
</feature>